<evidence type="ECO:0008006" key="4">
    <source>
        <dbReference type="Google" id="ProtNLM"/>
    </source>
</evidence>
<organism evidence="2 3">
    <name type="scientific">Kibdelosporangium philippinense</name>
    <dbReference type="NCBI Taxonomy" id="211113"/>
    <lineage>
        <taxon>Bacteria</taxon>
        <taxon>Bacillati</taxon>
        <taxon>Actinomycetota</taxon>
        <taxon>Actinomycetes</taxon>
        <taxon>Pseudonocardiales</taxon>
        <taxon>Pseudonocardiaceae</taxon>
        <taxon>Kibdelosporangium</taxon>
    </lineage>
</organism>
<keyword evidence="3" id="KW-1185">Reference proteome</keyword>
<gene>
    <name evidence="2" type="ORF">LWC34_45175</name>
</gene>
<feature type="region of interest" description="Disordered" evidence="1">
    <location>
        <begin position="1"/>
        <end position="26"/>
    </location>
</feature>
<dbReference type="EMBL" id="JAJVCN010000004">
    <property type="protein sequence ID" value="MCE7009952.1"/>
    <property type="molecule type" value="Genomic_DNA"/>
</dbReference>
<protein>
    <recommendedName>
        <fullName evidence="4">Transcriptional regulator</fullName>
    </recommendedName>
</protein>
<comment type="caution">
    <text evidence="2">The sequence shown here is derived from an EMBL/GenBank/DDBJ whole genome shotgun (WGS) entry which is preliminary data.</text>
</comment>
<reference evidence="2 3" key="1">
    <citation type="submission" date="2021-12" db="EMBL/GenBank/DDBJ databases">
        <title>Genome sequence of Kibdelosporangium philippinense ATCC 49844.</title>
        <authorList>
            <person name="Fedorov E.A."/>
            <person name="Omeragic M."/>
            <person name="Shalygina K.F."/>
            <person name="Maclea K.S."/>
        </authorList>
    </citation>
    <scope>NUCLEOTIDE SEQUENCE [LARGE SCALE GENOMIC DNA]</scope>
    <source>
        <strain evidence="2 3">ATCC 49844</strain>
    </source>
</reference>
<evidence type="ECO:0000256" key="1">
    <source>
        <dbReference type="SAM" id="MobiDB-lite"/>
    </source>
</evidence>
<name>A0ABS8ZQT0_9PSEU</name>
<dbReference type="RefSeq" id="WP_233731443.1">
    <property type="nucleotide sequence ID" value="NZ_JAJVCN010000004.1"/>
</dbReference>
<feature type="compositionally biased region" description="Polar residues" evidence="1">
    <location>
        <begin position="10"/>
        <end position="19"/>
    </location>
</feature>
<accession>A0ABS8ZQT0</accession>
<sequence>MPLHAVDLSTGRQQESSSGAGKIDGAADGWEAMSPLNRRLLLRHGVGAAAVPWFAVPGSASPPSPGSSFPGDVGRASLPSTSWAIQIHNAVLSPTDAIRTVGAADDGRVANVPELQRSAHDALTAHLSSDYAKLATDLPSLIGRVEWASLQGTDSPDIQTLLSDAYGVAAWSLIKADSPVAAWIAAERSIKAAEQADDVLRIAAATRCLSEVHMRASNFEEATRTAFLATVQLDTAKPAQRQTALSLRGAALLSGAAAAARRGSSREAYAALRAAATCAEELGDDRIDLGTVFGPTNVAIHEVAIAVELGDTRQALHHVSAVKLNRMPAALTERRARFLIDVARSHHGQGDDEAAVGALLEAEHIAADEVREHRLTHDLLRDLLSRERRSSGVRELAGRCNLLN</sequence>
<dbReference type="Proteomes" id="UP001521150">
    <property type="component" value="Unassembled WGS sequence"/>
</dbReference>
<evidence type="ECO:0000313" key="3">
    <source>
        <dbReference type="Proteomes" id="UP001521150"/>
    </source>
</evidence>
<proteinExistence type="predicted"/>
<evidence type="ECO:0000313" key="2">
    <source>
        <dbReference type="EMBL" id="MCE7009952.1"/>
    </source>
</evidence>